<protein>
    <recommendedName>
        <fullName evidence="4">RanGTP-binding protein</fullName>
    </recommendedName>
</protein>
<dbReference type="EMBL" id="LAFY01000370">
    <property type="protein sequence ID" value="KJX99023.1"/>
    <property type="molecule type" value="Genomic_DNA"/>
</dbReference>
<comment type="caution">
    <text evidence="2">The sequence shown here is derived from an EMBL/GenBank/DDBJ whole genome shotgun (WGS) entry which is preliminary data.</text>
</comment>
<evidence type="ECO:0000313" key="2">
    <source>
        <dbReference type="EMBL" id="KJX99023.1"/>
    </source>
</evidence>
<dbReference type="Proteomes" id="UP000033647">
    <property type="component" value="Unassembled WGS sequence"/>
</dbReference>
<dbReference type="InterPro" id="IPR008812">
    <property type="entry name" value="Ran_GTP-bd-rel"/>
</dbReference>
<gene>
    <name evidence="2" type="ORF">TI39_contig378g00036</name>
</gene>
<dbReference type="GO" id="GO:0005634">
    <property type="term" value="C:nucleus"/>
    <property type="evidence" value="ECO:0007669"/>
    <property type="project" value="TreeGrafter"/>
</dbReference>
<dbReference type="GO" id="GO:0005737">
    <property type="term" value="C:cytoplasm"/>
    <property type="evidence" value="ECO:0007669"/>
    <property type="project" value="TreeGrafter"/>
</dbReference>
<dbReference type="Pfam" id="PF05508">
    <property type="entry name" value="Ran-binding"/>
    <property type="match status" value="1"/>
</dbReference>
<accession>A0A0F4GP76</accession>
<evidence type="ECO:0008006" key="4">
    <source>
        <dbReference type="Google" id="ProtNLM"/>
    </source>
</evidence>
<dbReference type="AlphaFoldDB" id="A0A0F4GP76"/>
<name>A0A0F4GP76_9PEZI</name>
<organism evidence="2 3">
    <name type="scientific">Zymoseptoria brevis</name>
    <dbReference type="NCBI Taxonomy" id="1047168"/>
    <lineage>
        <taxon>Eukaryota</taxon>
        <taxon>Fungi</taxon>
        <taxon>Dikarya</taxon>
        <taxon>Ascomycota</taxon>
        <taxon>Pezizomycotina</taxon>
        <taxon>Dothideomycetes</taxon>
        <taxon>Dothideomycetidae</taxon>
        <taxon>Mycosphaerellales</taxon>
        <taxon>Mycosphaerellaceae</taxon>
        <taxon>Zymoseptoria</taxon>
    </lineage>
</organism>
<dbReference type="GO" id="GO:0030695">
    <property type="term" value="F:GTPase regulator activity"/>
    <property type="evidence" value="ECO:0007669"/>
    <property type="project" value="TreeGrafter"/>
</dbReference>
<evidence type="ECO:0000313" key="3">
    <source>
        <dbReference type="Proteomes" id="UP000033647"/>
    </source>
</evidence>
<dbReference type="OrthoDB" id="512915at2759"/>
<dbReference type="PANTHER" id="PTHR31010">
    <property type="entry name" value="RAN-SPECIFIC GTPASE-ACTIVATING PROTEIN 30-RELATED"/>
    <property type="match status" value="1"/>
</dbReference>
<proteinExistence type="predicted"/>
<feature type="region of interest" description="Disordered" evidence="1">
    <location>
        <begin position="426"/>
        <end position="473"/>
    </location>
</feature>
<evidence type="ECO:0000256" key="1">
    <source>
        <dbReference type="SAM" id="MobiDB-lite"/>
    </source>
</evidence>
<dbReference type="PANTHER" id="PTHR31010:SF2">
    <property type="entry name" value="RAN-SPECIFIC GTPASE-ACTIVATING PROTEIN 30"/>
    <property type="match status" value="1"/>
</dbReference>
<feature type="region of interest" description="Disordered" evidence="1">
    <location>
        <begin position="599"/>
        <end position="693"/>
    </location>
</feature>
<feature type="compositionally biased region" description="Polar residues" evidence="1">
    <location>
        <begin position="630"/>
        <end position="639"/>
    </location>
</feature>
<feature type="compositionally biased region" description="Polar residues" evidence="1">
    <location>
        <begin position="599"/>
        <end position="608"/>
    </location>
</feature>
<sequence length="693" mass="75886">MDELLSRVTQQAVQYAIRSGITITTGYAIKSAARLLKEAPRGKEREELMELQLRLESKIKVISPSIDMIELIAARGNTSLESAVSLTKDIRYELQTLGVRLNAAAEEETLLRRKSSKAKTRNETDSELRAIIAQVKRVLNRIEDAVPLINLAITTSGVNLSTKLSGSISPSRLLQSSTFLTAADHSYNTSATDRQQVGPTYILTMYMLFAGHVRPVDEHGVRETTWKEVIHKARVKLWRIPIDQMYALPGETDQQGAPAGIMSGEAKASEYAYQLGIVEDLDDDRVHTFEDGEAQPGSFDDVSNAGIRDIIPIHEISKIFYADTGKILNIGSDGDAYSPVLLLKRDVHAEPPRKMLDRSESRASFFPGNSVIGHEEELSDQFHIDAQFDRESTPIAHTQDPPPFDPSSWRLPSDLDPEWMAFEVYTEDPSSSTSSPSSSPPASRPTSSHESDLPNGLTDLSLHESPTKSSQPTIKTSLSLLELLLKLTALQQFQQQSHLSIPDELLNFFLSDSATAGSGADKNLRQKVRLDATRRVGFDPYDESPVKRRTEEYIGGFQDGVESAHGSRQGTPAGNGNGTDHLEEGQDQTWEDLLSQRLSASTRASASPGSVRPSIERIESERRRRFGQTPERSSPANMQTTPKSGGPTSGHGGGLLATPPSLGPTPSKGRAQALGNGEKKERIGSPLRGFVSE</sequence>
<feature type="region of interest" description="Disordered" evidence="1">
    <location>
        <begin position="560"/>
        <end position="583"/>
    </location>
</feature>
<keyword evidence="3" id="KW-1185">Reference proteome</keyword>
<reference evidence="2 3" key="1">
    <citation type="submission" date="2015-03" db="EMBL/GenBank/DDBJ databases">
        <title>RNA-seq based gene annotation and comparative genomics of four Zymoseptoria species reveal species-specific pathogenicity related genes and transposable element activity.</title>
        <authorList>
            <person name="Grandaubert J."/>
            <person name="Bhattacharyya A."/>
            <person name="Stukenbrock E.H."/>
        </authorList>
    </citation>
    <scope>NUCLEOTIDE SEQUENCE [LARGE SCALE GENOMIC DNA]</scope>
    <source>
        <strain evidence="2 3">Zb18110</strain>
    </source>
</reference>